<dbReference type="Proteomes" id="UP000192634">
    <property type="component" value="Unassembled WGS sequence"/>
</dbReference>
<name>A0A1W2CGQ0_9MICO</name>
<evidence type="ECO:0000256" key="1">
    <source>
        <dbReference type="ARBA" id="ARBA00022679"/>
    </source>
</evidence>
<dbReference type="SUPFAM" id="SSF52821">
    <property type="entry name" value="Rhodanese/Cell cycle control phosphatase"/>
    <property type="match status" value="1"/>
</dbReference>
<feature type="domain" description="Rhodanese" evidence="4">
    <location>
        <begin position="298"/>
        <end position="389"/>
    </location>
</feature>
<evidence type="ECO:0000256" key="3">
    <source>
        <dbReference type="ARBA" id="ARBA00022840"/>
    </source>
</evidence>
<dbReference type="GO" id="GO:0016779">
    <property type="term" value="F:nucleotidyltransferase activity"/>
    <property type="evidence" value="ECO:0007669"/>
    <property type="project" value="UniProtKB-KW"/>
</dbReference>
<dbReference type="AlphaFoldDB" id="A0A1W2CGQ0"/>
<keyword evidence="2" id="KW-0547">Nucleotide-binding</keyword>
<evidence type="ECO:0000256" key="2">
    <source>
        <dbReference type="ARBA" id="ARBA00022741"/>
    </source>
</evidence>
<dbReference type="Pfam" id="PF00581">
    <property type="entry name" value="Rhodanese"/>
    <property type="match status" value="1"/>
</dbReference>
<evidence type="ECO:0000313" key="5">
    <source>
        <dbReference type="EMBL" id="SMC84341.1"/>
    </source>
</evidence>
<dbReference type="EMBL" id="FWXN01000011">
    <property type="protein sequence ID" value="SMC84341.1"/>
    <property type="molecule type" value="Genomic_DNA"/>
</dbReference>
<keyword evidence="5" id="KW-0548">Nucleotidyltransferase</keyword>
<dbReference type="SUPFAM" id="SSF69572">
    <property type="entry name" value="Activating enzymes of the ubiquitin-like proteins"/>
    <property type="match status" value="1"/>
</dbReference>
<accession>A0A1W2CGQ0</accession>
<dbReference type="GO" id="GO:0008146">
    <property type="term" value="F:sulfotransferase activity"/>
    <property type="evidence" value="ECO:0007669"/>
    <property type="project" value="TreeGrafter"/>
</dbReference>
<reference evidence="5 6" key="1">
    <citation type="submission" date="2017-04" db="EMBL/GenBank/DDBJ databases">
        <authorList>
            <person name="Afonso C.L."/>
            <person name="Miller P.J."/>
            <person name="Scott M.A."/>
            <person name="Spackman E."/>
            <person name="Goraichik I."/>
            <person name="Dimitrov K.M."/>
            <person name="Suarez D.L."/>
            <person name="Swayne D.E."/>
        </authorList>
    </citation>
    <scope>NUCLEOTIDE SEQUENCE [LARGE SCALE GENOMIC DNA]</scope>
    <source>
        <strain evidence="5 6">CGMCC 1.12511</strain>
    </source>
</reference>
<dbReference type="PANTHER" id="PTHR10953">
    <property type="entry name" value="UBIQUITIN-ACTIVATING ENZYME E1"/>
    <property type="match status" value="1"/>
</dbReference>
<dbReference type="GO" id="GO:0005829">
    <property type="term" value="C:cytosol"/>
    <property type="evidence" value="ECO:0007669"/>
    <property type="project" value="TreeGrafter"/>
</dbReference>
<dbReference type="PANTHER" id="PTHR10953:SF102">
    <property type="entry name" value="ADENYLYLTRANSFERASE AND SULFURTRANSFERASE MOCS3"/>
    <property type="match status" value="1"/>
</dbReference>
<proteinExistence type="predicted"/>
<keyword evidence="3" id="KW-0067">ATP-binding</keyword>
<dbReference type="Gene3D" id="3.40.50.720">
    <property type="entry name" value="NAD(P)-binding Rossmann-like Domain"/>
    <property type="match status" value="1"/>
</dbReference>
<dbReference type="GO" id="GO:0008641">
    <property type="term" value="F:ubiquitin-like modifier activating enzyme activity"/>
    <property type="evidence" value="ECO:0007669"/>
    <property type="project" value="InterPro"/>
</dbReference>
<evidence type="ECO:0000313" key="6">
    <source>
        <dbReference type="Proteomes" id="UP000192634"/>
    </source>
</evidence>
<evidence type="ECO:0000259" key="4">
    <source>
        <dbReference type="PROSITE" id="PS50206"/>
    </source>
</evidence>
<gene>
    <name evidence="5" type="ORF">SAMN06296429_111112</name>
</gene>
<dbReference type="CDD" id="cd00757">
    <property type="entry name" value="ThiF_MoeB_HesA_family"/>
    <property type="match status" value="1"/>
</dbReference>
<dbReference type="FunFam" id="3.40.50.720:FF:000033">
    <property type="entry name" value="Adenylyltransferase and sulfurtransferase MOCS3"/>
    <property type="match status" value="1"/>
</dbReference>
<organism evidence="5 6">
    <name type="scientific">Janibacter indicus</name>
    <dbReference type="NCBI Taxonomy" id="857417"/>
    <lineage>
        <taxon>Bacteria</taxon>
        <taxon>Bacillati</taxon>
        <taxon>Actinomycetota</taxon>
        <taxon>Actinomycetes</taxon>
        <taxon>Micrococcales</taxon>
        <taxon>Intrasporangiaceae</taxon>
        <taxon>Janibacter</taxon>
    </lineage>
</organism>
<keyword evidence="1 5" id="KW-0808">Transferase</keyword>
<dbReference type="GO" id="GO:0005524">
    <property type="term" value="F:ATP binding"/>
    <property type="evidence" value="ECO:0007669"/>
    <property type="project" value="UniProtKB-KW"/>
</dbReference>
<dbReference type="PROSITE" id="PS50206">
    <property type="entry name" value="RHODANESE_3"/>
    <property type="match status" value="1"/>
</dbReference>
<dbReference type="InterPro" id="IPR045886">
    <property type="entry name" value="ThiF/MoeB/HesA"/>
</dbReference>
<dbReference type="GO" id="GO:0004792">
    <property type="term" value="F:thiosulfate-cyanide sulfurtransferase activity"/>
    <property type="evidence" value="ECO:0007669"/>
    <property type="project" value="TreeGrafter"/>
</dbReference>
<dbReference type="CDD" id="cd00158">
    <property type="entry name" value="RHOD"/>
    <property type="match status" value="1"/>
</dbReference>
<sequence>MNYGQDMSLPPLVAPGPALTGEQVSRYSRHLLMPTIGEGGQRRLVAARVAVIGAGGLGSPSLLYLAAAGVGRITVVDDDVVDETNLQRQVIHSSADVGRPKIDSALERLRALNPEVEIVGVTDHLTADNAAALLVDHDVVLDGSDNFETRYAVADACDELGVPLVWAAVYRTEAHLTVFWTAAPEGHPAPGLRDLFPRPPAPGSVPACGDAGVVGPLVGQVGSMMATEAIKLITGVGAPLVGRLLFIDVLAATQRELPLVARGPRTRPPAVLPTPVADTDPAGATLVSPADLADQLAGAHAPFVLDVRDAYELASGSVPGAVHIPVPTLTGDPASSDALPTDRDIVLVCHSGARARLAATTLRARGFEQLHVLDGGMLAWPDPVPLAEESPA</sequence>
<dbReference type="Gene3D" id="3.40.250.10">
    <property type="entry name" value="Rhodanese-like domain"/>
    <property type="match status" value="1"/>
</dbReference>
<dbReference type="SMART" id="SM00450">
    <property type="entry name" value="RHOD"/>
    <property type="match status" value="1"/>
</dbReference>
<dbReference type="Pfam" id="PF00899">
    <property type="entry name" value="ThiF"/>
    <property type="match status" value="1"/>
</dbReference>
<dbReference type="InterPro" id="IPR000594">
    <property type="entry name" value="ThiF_NAD_FAD-bd"/>
</dbReference>
<dbReference type="InterPro" id="IPR036873">
    <property type="entry name" value="Rhodanese-like_dom_sf"/>
</dbReference>
<dbReference type="InterPro" id="IPR035985">
    <property type="entry name" value="Ubiquitin-activating_enz"/>
</dbReference>
<dbReference type="InterPro" id="IPR001763">
    <property type="entry name" value="Rhodanese-like_dom"/>
</dbReference>
<protein>
    <submittedName>
        <fullName evidence="5">Adenylyltransferase and sulfurtransferase</fullName>
    </submittedName>
</protein>